<evidence type="ECO:0000313" key="3">
    <source>
        <dbReference type="Proteomes" id="UP000460272"/>
    </source>
</evidence>
<keyword evidence="3" id="KW-1185">Reference proteome</keyword>
<dbReference type="Proteomes" id="UP000460272">
    <property type="component" value="Unassembled WGS sequence"/>
</dbReference>
<organism evidence="2 3">
    <name type="scientific">Trebonia kvetii</name>
    <dbReference type="NCBI Taxonomy" id="2480626"/>
    <lineage>
        <taxon>Bacteria</taxon>
        <taxon>Bacillati</taxon>
        <taxon>Actinomycetota</taxon>
        <taxon>Actinomycetes</taxon>
        <taxon>Streptosporangiales</taxon>
        <taxon>Treboniaceae</taxon>
        <taxon>Trebonia</taxon>
    </lineage>
</organism>
<sequence length="76" mass="8105">MPIELVDQPPRSVRSGSGSPPKGFGYIVSILGDPHHVLPGYRARAGDLASTARAKSSRCLCSPQCLHDELMITAMT</sequence>
<accession>A0A6P2C5N4</accession>
<gene>
    <name evidence="2" type="ORF">EAS64_02485</name>
</gene>
<proteinExistence type="predicted"/>
<feature type="compositionally biased region" description="Low complexity" evidence="1">
    <location>
        <begin position="9"/>
        <end position="21"/>
    </location>
</feature>
<evidence type="ECO:0000256" key="1">
    <source>
        <dbReference type="SAM" id="MobiDB-lite"/>
    </source>
</evidence>
<evidence type="ECO:0000313" key="2">
    <source>
        <dbReference type="EMBL" id="TVZ06317.1"/>
    </source>
</evidence>
<dbReference type="EMBL" id="RPFW01000001">
    <property type="protein sequence ID" value="TVZ06317.1"/>
    <property type="molecule type" value="Genomic_DNA"/>
</dbReference>
<comment type="caution">
    <text evidence="2">The sequence shown here is derived from an EMBL/GenBank/DDBJ whole genome shotgun (WGS) entry which is preliminary data.</text>
</comment>
<name>A0A6P2C5N4_9ACTN</name>
<feature type="region of interest" description="Disordered" evidence="1">
    <location>
        <begin position="1"/>
        <end position="21"/>
    </location>
</feature>
<reference evidence="2 3" key="1">
    <citation type="submission" date="2018-11" db="EMBL/GenBank/DDBJ databases">
        <title>Trebonia kvetii gen.nov., sp.nov., a novel acidophilic actinobacterium, and proposal of the new actinobacterial family Treboniaceae fam. nov.</title>
        <authorList>
            <person name="Rapoport D."/>
            <person name="Sagova-Mareckova M."/>
            <person name="Sedlacek I."/>
            <person name="Provaznik J."/>
            <person name="Kralova S."/>
            <person name="Pavlinic D."/>
            <person name="Benes V."/>
            <person name="Kopecky J."/>
        </authorList>
    </citation>
    <scope>NUCLEOTIDE SEQUENCE [LARGE SCALE GENOMIC DNA]</scope>
    <source>
        <strain evidence="2 3">15Tr583</strain>
    </source>
</reference>
<dbReference type="AlphaFoldDB" id="A0A6P2C5N4"/>
<protein>
    <submittedName>
        <fullName evidence="2">Uncharacterized protein</fullName>
    </submittedName>
</protein>